<dbReference type="PROSITE" id="PS51371">
    <property type="entry name" value="CBS"/>
    <property type="match status" value="2"/>
</dbReference>
<sequence length="430" mass="47170">MIAAAWKSTDTALMATVIALLSLSGFFALAETALVRMSRSKAAALHDERLRGAAALERLASSPDKFLNPLLLLILVCQLVSATLVGVLAEHQFGAAGLIVATVLEVVVIFVIFEAIPKNFAVMHSDSSALFAAPIIELILKFWPIKWISFVLLSLAHAVLRPFGSVEDGQKVTESEIIAMATVAHSDASIDRSERDFIRSMLLMGVTIVREIMIPRIDMLTVRSEQTVQEVLDYAVSEGRTRFPVLGEDIDDIVGVVNLRWLLKELKKGNGAKALSELKMNEPTFVPETRKVDTLIKEFRGSKTHLFIVVDEYGSTAGIVTLEDVLEEVVGQILDEHDEEAVEIEVDEEAPLPWPRIVNARLNIEDVNDRMKMALPMGSYDTVAGLVLDVSGGVPEVGDVFEAGPYAITVDKMDRHRVEQVSIELIADES</sequence>
<comment type="subcellular location">
    <subcellularLocation>
        <location evidence="1">Cell membrane</location>
        <topology evidence="1">Multi-pass membrane protein</topology>
    </subcellularLocation>
</comment>
<dbReference type="Gene3D" id="3.30.465.10">
    <property type="match status" value="1"/>
</dbReference>
<evidence type="ECO:0000256" key="2">
    <source>
        <dbReference type="ARBA" id="ARBA00006337"/>
    </source>
</evidence>
<evidence type="ECO:0000256" key="3">
    <source>
        <dbReference type="ARBA" id="ARBA00022475"/>
    </source>
</evidence>
<evidence type="ECO:0000256" key="4">
    <source>
        <dbReference type="ARBA" id="ARBA00022692"/>
    </source>
</evidence>
<organism evidence="12">
    <name type="scientific">freshwater metagenome</name>
    <dbReference type="NCBI Taxonomy" id="449393"/>
    <lineage>
        <taxon>unclassified sequences</taxon>
        <taxon>metagenomes</taxon>
        <taxon>ecological metagenomes</taxon>
    </lineage>
</organism>
<evidence type="ECO:0000259" key="10">
    <source>
        <dbReference type="PROSITE" id="PS51371"/>
    </source>
</evidence>
<dbReference type="PANTHER" id="PTHR22777:SF32">
    <property type="entry name" value="UPF0053 INNER MEMBRANE PROTEIN YFJD"/>
    <property type="match status" value="1"/>
</dbReference>
<dbReference type="AlphaFoldDB" id="A0A6J7CTH8"/>
<dbReference type="InterPro" id="IPR005170">
    <property type="entry name" value="Transptr-assoc_dom"/>
</dbReference>
<feature type="transmembrane region" description="Helical" evidence="9">
    <location>
        <begin position="12"/>
        <end position="30"/>
    </location>
</feature>
<gene>
    <name evidence="12" type="ORF">UFOPK3381_00306</name>
</gene>
<dbReference type="CDD" id="cd04590">
    <property type="entry name" value="CBS_pair_CorC_HlyC_assoc"/>
    <property type="match status" value="1"/>
</dbReference>
<feature type="domain" description="CNNM transmembrane" evidence="11">
    <location>
        <begin position="6"/>
        <end position="194"/>
    </location>
</feature>
<accession>A0A6J7CTH8</accession>
<dbReference type="SMART" id="SM00116">
    <property type="entry name" value="CBS"/>
    <property type="match status" value="2"/>
</dbReference>
<feature type="transmembrane region" description="Helical" evidence="9">
    <location>
        <begin position="66"/>
        <end position="89"/>
    </location>
</feature>
<feature type="transmembrane region" description="Helical" evidence="9">
    <location>
        <begin position="95"/>
        <end position="117"/>
    </location>
</feature>
<dbReference type="Pfam" id="PF01595">
    <property type="entry name" value="CNNM"/>
    <property type="match status" value="1"/>
</dbReference>
<keyword evidence="7" id="KW-0129">CBS domain</keyword>
<dbReference type="FunFam" id="3.10.580.10:FF:000002">
    <property type="entry name" value="Magnesium/cobalt efflux protein CorC"/>
    <property type="match status" value="1"/>
</dbReference>
<feature type="domain" description="CBS" evidence="10">
    <location>
        <begin position="213"/>
        <end position="273"/>
    </location>
</feature>
<keyword evidence="6 9" id="KW-1133">Transmembrane helix</keyword>
<evidence type="ECO:0000256" key="8">
    <source>
        <dbReference type="ARBA" id="ARBA00023136"/>
    </source>
</evidence>
<evidence type="ECO:0000259" key="11">
    <source>
        <dbReference type="PROSITE" id="PS51846"/>
    </source>
</evidence>
<dbReference type="SUPFAM" id="SSF54631">
    <property type="entry name" value="CBS-domain pair"/>
    <property type="match status" value="1"/>
</dbReference>
<dbReference type="SUPFAM" id="SSF56176">
    <property type="entry name" value="FAD-binding/transporter-associated domain-like"/>
    <property type="match status" value="1"/>
</dbReference>
<dbReference type="InterPro" id="IPR046342">
    <property type="entry name" value="CBS_dom_sf"/>
</dbReference>
<protein>
    <submittedName>
        <fullName evidence="12">Unannotated protein</fullName>
    </submittedName>
</protein>
<dbReference type="InterPro" id="IPR036318">
    <property type="entry name" value="FAD-bd_PCMH-like_sf"/>
</dbReference>
<keyword evidence="3" id="KW-1003">Cell membrane</keyword>
<evidence type="ECO:0000256" key="7">
    <source>
        <dbReference type="ARBA" id="ARBA00023122"/>
    </source>
</evidence>
<feature type="domain" description="CBS" evidence="10">
    <location>
        <begin position="279"/>
        <end position="339"/>
    </location>
</feature>
<reference evidence="12" key="1">
    <citation type="submission" date="2020-05" db="EMBL/GenBank/DDBJ databases">
        <authorList>
            <person name="Chiriac C."/>
            <person name="Salcher M."/>
            <person name="Ghai R."/>
            <person name="Kavagutti S V."/>
        </authorList>
    </citation>
    <scope>NUCLEOTIDE SEQUENCE</scope>
</reference>
<name>A0A6J7CTH8_9ZZZZ</name>
<evidence type="ECO:0000313" key="12">
    <source>
        <dbReference type="EMBL" id="CAB4861942.1"/>
    </source>
</evidence>
<dbReference type="GO" id="GO:0050660">
    <property type="term" value="F:flavin adenine dinucleotide binding"/>
    <property type="evidence" value="ECO:0007669"/>
    <property type="project" value="InterPro"/>
</dbReference>
<evidence type="ECO:0000256" key="1">
    <source>
        <dbReference type="ARBA" id="ARBA00004651"/>
    </source>
</evidence>
<evidence type="ECO:0000256" key="5">
    <source>
        <dbReference type="ARBA" id="ARBA00022737"/>
    </source>
</evidence>
<comment type="similarity">
    <text evidence="2">Belongs to the UPF0053 family.</text>
</comment>
<keyword evidence="8 9" id="KW-0472">Membrane</keyword>
<dbReference type="InterPro" id="IPR016169">
    <property type="entry name" value="FAD-bd_PCMH_sub2"/>
</dbReference>
<keyword evidence="5" id="KW-0677">Repeat</keyword>
<proteinExistence type="inferred from homology"/>
<dbReference type="GO" id="GO:0005886">
    <property type="term" value="C:plasma membrane"/>
    <property type="evidence" value="ECO:0007669"/>
    <property type="project" value="UniProtKB-SubCell"/>
</dbReference>
<dbReference type="Gene3D" id="3.10.580.10">
    <property type="entry name" value="CBS-domain"/>
    <property type="match status" value="1"/>
</dbReference>
<dbReference type="InterPro" id="IPR002550">
    <property type="entry name" value="CNNM"/>
</dbReference>
<keyword evidence="4 9" id="KW-0812">Transmembrane</keyword>
<evidence type="ECO:0000256" key="9">
    <source>
        <dbReference type="SAM" id="Phobius"/>
    </source>
</evidence>
<dbReference type="EMBL" id="CAFBLN010000006">
    <property type="protein sequence ID" value="CAB4861942.1"/>
    <property type="molecule type" value="Genomic_DNA"/>
</dbReference>
<dbReference type="Pfam" id="PF00571">
    <property type="entry name" value="CBS"/>
    <property type="match status" value="2"/>
</dbReference>
<dbReference type="PANTHER" id="PTHR22777">
    <property type="entry name" value="HEMOLYSIN-RELATED"/>
    <property type="match status" value="1"/>
</dbReference>
<evidence type="ECO:0000256" key="6">
    <source>
        <dbReference type="ARBA" id="ARBA00022989"/>
    </source>
</evidence>
<dbReference type="Pfam" id="PF03471">
    <property type="entry name" value="CorC_HlyC"/>
    <property type="match status" value="1"/>
</dbReference>
<dbReference type="InterPro" id="IPR000644">
    <property type="entry name" value="CBS_dom"/>
</dbReference>
<dbReference type="InterPro" id="IPR044751">
    <property type="entry name" value="Ion_transp-like_CBS"/>
</dbReference>
<dbReference type="SMART" id="SM01091">
    <property type="entry name" value="CorC_HlyC"/>
    <property type="match status" value="1"/>
</dbReference>
<dbReference type="PROSITE" id="PS51846">
    <property type="entry name" value="CNNM"/>
    <property type="match status" value="1"/>
</dbReference>